<evidence type="ECO:0000259" key="20">
    <source>
        <dbReference type="PROSITE" id="PS50999"/>
    </source>
</evidence>
<dbReference type="GO" id="GO:0005507">
    <property type="term" value="F:copper ion binding"/>
    <property type="evidence" value="ECO:0007669"/>
    <property type="project" value="InterPro"/>
</dbReference>
<keyword evidence="6 17" id="KW-0812">Transmembrane</keyword>
<dbReference type="GO" id="GO:0016491">
    <property type="term" value="F:oxidoreductase activity"/>
    <property type="evidence" value="ECO:0007669"/>
    <property type="project" value="InterPro"/>
</dbReference>
<geneLocation type="mitochondrion" evidence="21"/>
<feature type="transmembrane region" description="Helical" evidence="18">
    <location>
        <begin position="26"/>
        <end position="43"/>
    </location>
</feature>
<comment type="cofactor">
    <cofactor evidence="17">
        <name>Cu cation</name>
        <dbReference type="ChEBI" id="CHEBI:23378"/>
    </cofactor>
    <text evidence="17">Binds a copper A center.</text>
</comment>
<dbReference type="PROSITE" id="PS50999">
    <property type="entry name" value="COX2_TM"/>
    <property type="match status" value="1"/>
</dbReference>
<evidence type="ECO:0000256" key="4">
    <source>
        <dbReference type="ARBA" id="ARBA00022448"/>
    </source>
</evidence>
<dbReference type="Pfam" id="PF02790">
    <property type="entry name" value="COX2_TM"/>
    <property type="match status" value="1"/>
</dbReference>
<keyword evidence="14 17" id="KW-0496">Mitochondrion</keyword>
<evidence type="ECO:0000256" key="1">
    <source>
        <dbReference type="ARBA" id="ARBA00004448"/>
    </source>
</evidence>
<evidence type="ECO:0000256" key="10">
    <source>
        <dbReference type="ARBA" id="ARBA00022967"/>
    </source>
</evidence>
<dbReference type="Pfam" id="PF00116">
    <property type="entry name" value="COX2"/>
    <property type="match status" value="1"/>
</dbReference>
<evidence type="ECO:0000256" key="13">
    <source>
        <dbReference type="ARBA" id="ARBA00023008"/>
    </source>
</evidence>
<dbReference type="Gene3D" id="2.60.40.420">
    <property type="entry name" value="Cupredoxins - blue copper proteins"/>
    <property type="match status" value="1"/>
</dbReference>
<dbReference type="InterPro" id="IPR036257">
    <property type="entry name" value="Cyt_c_oxidase_su2_TM_sf"/>
</dbReference>
<comment type="catalytic activity">
    <reaction evidence="16">
        <text>4 Fe(II)-[cytochrome c] + O2 + 8 H(+)(in) = 4 Fe(III)-[cytochrome c] + 2 H2O + 4 H(+)(out)</text>
        <dbReference type="Rhea" id="RHEA:11436"/>
        <dbReference type="Rhea" id="RHEA-COMP:10350"/>
        <dbReference type="Rhea" id="RHEA-COMP:14399"/>
        <dbReference type="ChEBI" id="CHEBI:15377"/>
        <dbReference type="ChEBI" id="CHEBI:15378"/>
        <dbReference type="ChEBI" id="CHEBI:15379"/>
        <dbReference type="ChEBI" id="CHEBI:29033"/>
        <dbReference type="ChEBI" id="CHEBI:29034"/>
        <dbReference type="EC" id="7.1.1.9"/>
    </reaction>
    <physiologicalReaction direction="left-to-right" evidence="16">
        <dbReference type="Rhea" id="RHEA:11437"/>
    </physiologicalReaction>
</comment>
<evidence type="ECO:0000256" key="16">
    <source>
        <dbReference type="ARBA" id="ARBA00049512"/>
    </source>
</evidence>
<evidence type="ECO:0000256" key="14">
    <source>
        <dbReference type="ARBA" id="ARBA00023128"/>
    </source>
</evidence>
<dbReference type="SUPFAM" id="SSF49503">
    <property type="entry name" value="Cupredoxins"/>
    <property type="match status" value="1"/>
</dbReference>
<evidence type="ECO:0000256" key="18">
    <source>
        <dbReference type="SAM" id="Phobius"/>
    </source>
</evidence>
<dbReference type="InterPro" id="IPR014222">
    <property type="entry name" value="Cyt_c_oxidase_su2"/>
</dbReference>
<dbReference type="RefSeq" id="YP_008593433.1">
    <property type="nucleotide sequence ID" value="NC_022483.1"/>
</dbReference>
<dbReference type="GeneID" id="17099006"/>
<feature type="transmembrane region" description="Helical" evidence="18">
    <location>
        <begin position="63"/>
        <end position="85"/>
    </location>
</feature>
<evidence type="ECO:0000256" key="8">
    <source>
        <dbReference type="ARBA" id="ARBA00022792"/>
    </source>
</evidence>
<evidence type="ECO:0000256" key="17">
    <source>
        <dbReference type="RuleBase" id="RU000457"/>
    </source>
</evidence>
<dbReference type="EMBL" id="AP006815">
    <property type="protein sequence ID" value="BAN83375.1"/>
    <property type="molecule type" value="Genomic_DNA"/>
</dbReference>
<dbReference type="InterPro" id="IPR002429">
    <property type="entry name" value="CcO_II-like_C"/>
</dbReference>
<protein>
    <recommendedName>
        <fullName evidence="3 17">Cytochrome c oxidase subunit 2</fullName>
    </recommendedName>
</protein>
<dbReference type="InterPro" id="IPR008972">
    <property type="entry name" value="Cupredoxin"/>
</dbReference>
<keyword evidence="4 17" id="KW-0813">Transport</keyword>
<dbReference type="SUPFAM" id="SSF81464">
    <property type="entry name" value="Cytochrome c oxidase subunit II-like, transmembrane region"/>
    <property type="match status" value="1"/>
</dbReference>
<dbReference type="CDD" id="cd13912">
    <property type="entry name" value="CcO_II_C"/>
    <property type="match status" value="1"/>
</dbReference>
<dbReference type="PROSITE" id="PS00078">
    <property type="entry name" value="COX2"/>
    <property type="match status" value="1"/>
</dbReference>
<proteinExistence type="inferred from homology"/>
<dbReference type="InterPro" id="IPR034210">
    <property type="entry name" value="CcO_II_C"/>
</dbReference>
<accession>T2HTQ0</accession>
<dbReference type="CTD" id="4513"/>
<keyword evidence="5 17" id="KW-0679">Respiratory chain</keyword>
<dbReference type="Gene3D" id="1.10.287.90">
    <property type="match status" value="1"/>
</dbReference>
<comment type="function">
    <text evidence="17">Component of the cytochrome c oxidase, the last enzyme in the mitochondrial electron transport chain which drives oxidative phosphorylation. The respiratory chain contains 3 multisubunit complexes succinate dehydrogenase (complex II, CII), ubiquinol-cytochrome c oxidoreductase (cytochrome b-c1 complex, complex III, CIII) and cytochrome c oxidase (complex IV, CIV), that cooperate to transfer electrons derived from NADH and succinate to molecular oxygen, creating an electrochemical gradient over the inner membrane that drives transmembrane transport and the ATP synthase. Cytochrome c oxidase is the component of the respiratory chain that catalyzes the reduction of oxygen to water. Electrons originating from reduced cytochrome c in the intermembrane space (IMS) are transferred via the dinuclear copper A center (CU(A)) of subunit 2 and heme A of subunit 1 to the active site in subunit 1, a binuclear center (BNC) formed by heme A3 and copper B (CU(B)). The BNC reduces molecular oxygen to 2 water molecules using 4 electrons from cytochrome c in the IMS and 4 protons from the mitochondrial matrix.</text>
</comment>
<dbReference type="InterPro" id="IPR045187">
    <property type="entry name" value="CcO_II"/>
</dbReference>
<evidence type="ECO:0000256" key="11">
    <source>
        <dbReference type="ARBA" id="ARBA00022982"/>
    </source>
</evidence>
<dbReference type="PROSITE" id="PS50857">
    <property type="entry name" value="COX2_CUA"/>
    <property type="match status" value="1"/>
</dbReference>
<dbReference type="AlphaFoldDB" id="T2HTQ0"/>
<dbReference type="NCBIfam" id="TIGR02866">
    <property type="entry name" value="CoxB"/>
    <property type="match status" value="1"/>
</dbReference>
<keyword evidence="11 17" id="KW-0249">Electron transport</keyword>
<sequence length="228" mass="26040">MSHASQLGFQDAASPMMEEFIHFHDHLLMVTIAISTFILYMLVTTVTTKLTDNFTQDSQELEIVWTLLPSLILLFIAIPSVRILYLTEEHNDIMLTIKAIGHQWYWNYEYTDFGDLQFDSYMAQQDNLLNGTFRFLDCDNRMVVPVGCPIRMLITSEDVIHSWAVPALGVKMDAVPGRLNQTTFNALRPGLYFGQCSEICGANHSFMPITVEVVSVETFNKWTQKSLN</sequence>
<dbReference type="GO" id="GO:0004129">
    <property type="term" value="F:cytochrome-c oxidase activity"/>
    <property type="evidence" value="ECO:0007669"/>
    <property type="project" value="UniProtKB-EC"/>
</dbReference>
<evidence type="ECO:0000256" key="15">
    <source>
        <dbReference type="ARBA" id="ARBA00023136"/>
    </source>
</evidence>
<dbReference type="GO" id="GO:0005743">
    <property type="term" value="C:mitochondrial inner membrane"/>
    <property type="evidence" value="ECO:0007669"/>
    <property type="project" value="UniProtKB-SubCell"/>
</dbReference>
<keyword evidence="9" id="KW-0460">Magnesium</keyword>
<evidence type="ECO:0000256" key="7">
    <source>
        <dbReference type="ARBA" id="ARBA00022723"/>
    </source>
</evidence>
<dbReference type="GO" id="GO:0042773">
    <property type="term" value="P:ATP synthesis coupled electron transport"/>
    <property type="evidence" value="ECO:0007669"/>
    <property type="project" value="TreeGrafter"/>
</dbReference>
<keyword evidence="12 18" id="KW-1133">Transmembrane helix</keyword>
<evidence type="ECO:0000256" key="2">
    <source>
        <dbReference type="ARBA" id="ARBA00007866"/>
    </source>
</evidence>
<evidence type="ECO:0000259" key="19">
    <source>
        <dbReference type="PROSITE" id="PS50857"/>
    </source>
</evidence>
<organism evidence="21">
    <name type="scientific">Champsodon cf. snyderi CBM-ZF 10876</name>
    <dbReference type="NCBI Taxonomy" id="270612"/>
    <lineage>
        <taxon>Eukaryota</taxon>
        <taxon>Metazoa</taxon>
        <taxon>Chordata</taxon>
        <taxon>Craniata</taxon>
        <taxon>Vertebrata</taxon>
        <taxon>Euteleostomi</taxon>
        <taxon>Actinopterygii</taxon>
        <taxon>Neopterygii</taxon>
        <taxon>Teleostei</taxon>
        <taxon>Neoteleostei</taxon>
        <taxon>Acanthomorphata</taxon>
        <taxon>Eupercaria</taxon>
        <taxon>Acropomatiformes</taxon>
        <taxon>Champsodontidae</taxon>
        <taxon>Champsodon</taxon>
    </lineage>
</organism>
<evidence type="ECO:0000256" key="9">
    <source>
        <dbReference type="ARBA" id="ARBA00022842"/>
    </source>
</evidence>
<evidence type="ECO:0000256" key="6">
    <source>
        <dbReference type="ARBA" id="ARBA00022692"/>
    </source>
</evidence>
<comment type="similarity">
    <text evidence="2 17">Belongs to the cytochrome c oxidase subunit 2 family.</text>
</comment>
<evidence type="ECO:0000256" key="5">
    <source>
        <dbReference type="ARBA" id="ARBA00022660"/>
    </source>
</evidence>
<comment type="subcellular location">
    <subcellularLocation>
        <location evidence="1 17">Mitochondrion inner membrane</location>
        <topology evidence="1 17">Multi-pass membrane protein</topology>
    </subcellularLocation>
</comment>
<feature type="domain" description="Cytochrome oxidase subunit II copper A binding" evidence="19">
    <location>
        <begin position="92"/>
        <end position="225"/>
    </location>
</feature>
<keyword evidence="10" id="KW-1278">Translocase</keyword>
<evidence type="ECO:0000256" key="3">
    <source>
        <dbReference type="ARBA" id="ARBA00015946"/>
    </source>
</evidence>
<dbReference type="InterPro" id="IPR011759">
    <property type="entry name" value="Cyt_c_oxidase_su2_TM_dom"/>
</dbReference>
<dbReference type="PRINTS" id="PR01166">
    <property type="entry name" value="CYCOXIDASEII"/>
</dbReference>
<dbReference type="FunFam" id="2.60.40.420:FF:000001">
    <property type="entry name" value="Cytochrome c oxidase subunit 2"/>
    <property type="match status" value="1"/>
</dbReference>
<dbReference type="PANTHER" id="PTHR22888">
    <property type="entry name" value="CYTOCHROME C OXIDASE, SUBUNIT II"/>
    <property type="match status" value="1"/>
</dbReference>
<gene>
    <name evidence="21" type="primary">COII</name>
</gene>
<keyword evidence="8 17" id="KW-0999">Mitochondrion inner membrane</keyword>
<keyword evidence="13 17" id="KW-0186">Copper</keyword>
<dbReference type="InterPro" id="IPR001505">
    <property type="entry name" value="Copper_CuA"/>
</dbReference>
<reference evidence="21" key="1">
    <citation type="journal article" date="2013" name="PLoS ONE">
        <title>Evolutionary origin of the scombridae (tunas and mackerels): members of a paleogene adaptive radiation with 14 other pelagic fish families.</title>
        <authorList>
            <person name="Miya M."/>
            <person name="Friedman M."/>
            <person name="Satoh T.P."/>
            <person name="Takeshima H."/>
            <person name="Sado T."/>
            <person name="Iwasaki W."/>
            <person name="Yamanoue Y."/>
            <person name="Nakatani M."/>
            <person name="Mabuchi K."/>
            <person name="Inoue J.G."/>
            <person name="Poulsen J.Y."/>
            <person name="Fukunaga T."/>
            <person name="Sato Y."/>
            <person name="Nishida M."/>
        </authorList>
    </citation>
    <scope>NUCLEOTIDE SEQUENCE</scope>
</reference>
<dbReference type="FunFam" id="1.10.287.90:FF:000001">
    <property type="entry name" value="Cytochrome c oxidase subunit 2"/>
    <property type="match status" value="1"/>
</dbReference>
<keyword evidence="15 17" id="KW-0472">Membrane</keyword>
<dbReference type="PANTHER" id="PTHR22888:SF9">
    <property type="entry name" value="CYTOCHROME C OXIDASE SUBUNIT 2"/>
    <property type="match status" value="1"/>
</dbReference>
<keyword evidence="7 17" id="KW-0479">Metal-binding</keyword>
<evidence type="ECO:0000313" key="21">
    <source>
        <dbReference type="EMBL" id="BAN83375.1"/>
    </source>
</evidence>
<evidence type="ECO:0000256" key="12">
    <source>
        <dbReference type="ARBA" id="ARBA00022989"/>
    </source>
</evidence>
<name>T2HTQ0_9TELE</name>
<feature type="domain" description="Cytochrome oxidase subunit II transmembrane region profile" evidence="20">
    <location>
        <begin position="1"/>
        <end position="91"/>
    </location>
</feature>